<proteinExistence type="predicted"/>
<feature type="region of interest" description="Disordered" evidence="1">
    <location>
        <begin position="165"/>
        <end position="230"/>
    </location>
</feature>
<evidence type="ECO:0000313" key="2">
    <source>
        <dbReference type="EMBL" id="OCK84272.1"/>
    </source>
</evidence>
<dbReference type="EMBL" id="KV744841">
    <property type="protein sequence ID" value="OCK84272.1"/>
    <property type="molecule type" value="Genomic_DNA"/>
</dbReference>
<dbReference type="Proteomes" id="UP000250266">
    <property type="component" value="Unassembled WGS sequence"/>
</dbReference>
<keyword evidence="3" id="KW-1185">Reference proteome</keyword>
<evidence type="ECO:0000313" key="3">
    <source>
        <dbReference type="Proteomes" id="UP000250266"/>
    </source>
</evidence>
<evidence type="ECO:0000256" key="1">
    <source>
        <dbReference type="SAM" id="MobiDB-lite"/>
    </source>
</evidence>
<gene>
    <name evidence="2" type="ORF">K432DRAFT_422737</name>
</gene>
<protein>
    <submittedName>
        <fullName evidence="2">Uncharacterized protein</fullName>
    </submittedName>
</protein>
<accession>A0A8E2JJ63</accession>
<feature type="compositionally biased region" description="Polar residues" evidence="1">
    <location>
        <begin position="103"/>
        <end position="117"/>
    </location>
</feature>
<organism evidence="2 3">
    <name type="scientific">Lepidopterella palustris CBS 459.81</name>
    <dbReference type="NCBI Taxonomy" id="1314670"/>
    <lineage>
        <taxon>Eukaryota</taxon>
        <taxon>Fungi</taxon>
        <taxon>Dikarya</taxon>
        <taxon>Ascomycota</taxon>
        <taxon>Pezizomycotina</taxon>
        <taxon>Dothideomycetes</taxon>
        <taxon>Pleosporomycetidae</taxon>
        <taxon>Mytilinidiales</taxon>
        <taxon>Argynnaceae</taxon>
        <taxon>Lepidopterella</taxon>
    </lineage>
</organism>
<sequence>MLPLTLQRRFHLAAPISEELAAHPNQSLNPNVLDRFPHRPADENGFWTAPQQRPPPIQFEAAARNVYTALRPGEVTPFEPHSAPLFSTPSMGSMGREGPQPPTQGSNPQSTHGPPQQDTMALVHLAMQFGAQSNEVAGLRDRIQVLEAENADLRQQLRYAFQSAPATPYGSRITSSHSTGHLAGHYKSMEPETPTHQPGHSRSSWTTEVAPISLQSSREVANRPRMTSRGHMRAETPLISKVHLGPLPDGGVSLNNSPPFPEKQEYRSLLLEFYEQVQRWTARHIQNATVTSPESAYRDFAAALVRYMPGATNAVQDLAKDLMHRHSLAAAILTRYMLNETMSQDFFKAHDSERHARMATLTKRWNDTTTEASNVPIRRTILEEQKMLYREMRNSNGYRDWRFARANSMADEMMQIFSPLVPHDERDSGFKVLIEFMLKSLRIAERMRTDLCEWSITFPQTDTDFRNDTMVNGSVLLMGDQGTTNRETLMNPGRFKVMFSVTPFIKMRDFSGGRNDETFVHKSIVHLKFKDA</sequence>
<dbReference type="AlphaFoldDB" id="A0A8E2JJ63"/>
<feature type="compositionally biased region" description="Polar residues" evidence="1">
    <location>
        <begin position="194"/>
        <end position="219"/>
    </location>
</feature>
<dbReference type="OrthoDB" id="3969314at2759"/>
<reference evidence="2 3" key="1">
    <citation type="journal article" date="2016" name="Nat. Commun.">
        <title>Ectomycorrhizal ecology is imprinted in the genome of the dominant symbiotic fungus Cenococcum geophilum.</title>
        <authorList>
            <consortium name="DOE Joint Genome Institute"/>
            <person name="Peter M."/>
            <person name="Kohler A."/>
            <person name="Ohm R.A."/>
            <person name="Kuo A."/>
            <person name="Krutzmann J."/>
            <person name="Morin E."/>
            <person name="Arend M."/>
            <person name="Barry K.W."/>
            <person name="Binder M."/>
            <person name="Choi C."/>
            <person name="Clum A."/>
            <person name="Copeland A."/>
            <person name="Grisel N."/>
            <person name="Haridas S."/>
            <person name="Kipfer T."/>
            <person name="LaButti K."/>
            <person name="Lindquist E."/>
            <person name="Lipzen A."/>
            <person name="Maire R."/>
            <person name="Meier B."/>
            <person name="Mihaltcheva S."/>
            <person name="Molinier V."/>
            <person name="Murat C."/>
            <person name="Poggeler S."/>
            <person name="Quandt C.A."/>
            <person name="Sperisen C."/>
            <person name="Tritt A."/>
            <person name="Tisserant E."/>
            <person name="Crous P.W."/>
            <person name="Henrissat B."/>
            <person name="Nehls U."/>
            <person name="Egli S."/>
            <person name="Spatafora J.W."/>
            <person name="Grigoriev I.V."/>
            <person name="Martin F.M."/>
        </authorList>
    </citation>
    <scope>NUCLEOTIDE SEQUENCE [LARGE SCALE GENOMIC DNA]</scope>
    <source>
        <strain evidence="2 3">CBS 459.81</strain>
    </source>
</reference>
<feature type="region of interest" description="Disordered" evidence="1">
    <location>
        <begin position="75"/>
        <end position="117"/>
    </location>
</feature>
<name>A0A8E2JJ63_9PEZI</name>